<organism evidence="1 2">
    <name type="scientific">Reticulomyxa filosa</name>
    <dbReference type="NCBI Taxonomy" id="46433"/>
    <lineage>
        <taxon>Eukaryota</taxon>
        <taxon>Sar</taxon>
        <taxon>Rhizaria</taxon>
        <taxon>Retaria</taxon>
        <taxon>Foraminifera</taxon>
        <taxon>Monothalamids</taxon>
        <taxon>Reticulomyxidae</taxon>
        <taxon>Reticulomyxa</taxon>
    </lineage>
</organism>
<accession>X6LDJ4</accession>
<name>X6LDJ4_RETFI</name>
<evidence type="ECO:0000313" key="1">
    <source>
        <dbReference type="EMBL" id="ETN99623.1"/>
    </source>
</evidence>
<keyword evidence="2" id="KW-1185">Reference proteome</keyword>
<dbReference type="Proteomes" id="UP000023152">
    <property type="component" value="Unassembled WGS sequence"/>
</dbReference>
<dbReference type="AlphaFoldDB" id="X6LDJ4"/>
<feature type="non-terminal residue" evidence="1">
    <location>
        <position position="1"/>
    </location>
</feature>
<protein>
    <submittedName>
        <fullName evidence="1">Uncharacterized protein</fullName>
    </submittedName>
</protein>
<comment type="caution">
    <text evidence="1">The sequence shown here is derived from an EMBL/GenBank/DDBJ whole genome shotgun (WGS) entry which is preliminary data.</text>
</comment>
<evidence type="ECO:0000313" key="2">
    <source>
        <dbReference type="Proteomes" id="UP000023152"/>
    </source>
</evidence>
<dbReference type="EMBL" id="ASPP01043419">
    <property type="protein sequence ID" value="ETN99623.1"/>
    <property type="molecule type" value="Genomic_DNA"/>
</dbReference>
<reference evidence="1 2" key="1">
    <citation type="journal article" date="2013" name="Curr. Biol.">
        <title>The Genome of the Foraminiferan Reticulomyxa filosa.</title>
        <authorList>
            <person name="Glockner G."/>
            <person name="Hulsmann N."/>
            <person name="Schleicher M."/>
            <person name="Noegel A.A."/>
            <person name="Eichinger L."/>
            <person name="Gallinger C."/>
            <person name="Pawlowski J."/>
            <person name="Sierra R."/>
            <person name="Euteneuer U."/>
            <person name="Pillet L."/>
            <person name="Moustafa A."/>
            <person name="Platzer M."/>
            <person name="Groth M."/>
            <person name="Szafranski K."/>
            <person name="Schliwa M."/>
        </authorList>
    </citation>
    <scope>NUCLEOTIDE SEQUENCE [LARGE SCALE GENOMIC DNA]</scope>
</reference>
<proteinExistence type="predicted"/>
<sequence>LQTNNNNGICLSVLVQRKKTIRIWKIEIAKQFIIFNEHMQVQFFIELLQSLRREKTWIKFVVLVRIFVSNNILIKIFCNDYDKFGNKSNFFK</sequence>
<gene>
    <name evidence="1" type="ORF">RFI_37847</name>
</gene>